<dbReference type="Pfam" id="PF12796">
    <property type="entry name" value="Ank_2"/>
    <property type="match status" value="2"/>
</dbReference>
<dbReference type="Pfam" id="PF07693">
    <property type="entry name" value="KAP_NTPase"/>
    <property type="match status" value="1"/>
</dbReference>
<dbReference type="InterPro" id="IPR013761">
    <property type="entry name" value="SAM/pointed_sf"/>
</dbReference>
<keyword evidence="3" id="KW-0472">Membrane</keyword>
<dbReference type="OMA" id="HADMCGW"/>
<dbReference type="PANTHER" id="PTHR24116:SF0">
    <property type="entry name" value="KINASE D-INTERACTING SUBSTRATE OF 220 KDA"/>
    <property type="match status" value="1"/>
</dbReference>
<feature type="repeat" description="ANK" evidence="1">
    <location>
        <begin position="204"/>
        <end position="236"/>
    </location>
</feature>
<dbReference type="PANTHER" id="PTHR24116">
    <property type="entry name" value="KINASE D-INTERACTING SUBSTRATE OF 220 KDA"/>
    <property type="match status" value="1"/>
</dbReference>
<dbReference type="Proteomes" id="UP001165740">
    <property type="component" value="Chromosome 8"/>
</dbReference>
<name>A0A9W3B2B7_BIOGL</name>
<feature type="transmembrane region" description="Helical" evidence="3">
    <location>
        <begin position="498"/>
        <end position="517"/>
    </location>
</feature>
<evidence type="ECO:0000313" key="7">
    <source>
        <dbReference type="RefSeq" id="XP_055893623.1"/>
    </source>
</evidence>
<keyword evidence="6" id="KW-1185">Reference proteome</keyword>
<dbReference type="Gene3D" id="1.25.40.20">
    <property type="entry name" value="Ankyrin repeat-containing domain"/>
    <property type="match status" value="3"/>
</dbReference>
<dbReference type="PROSITE" id="PS50297">
    <property type="entry name" value="ANK_REP_REGION"/>
    <property type="match status" value="8"/>
</dbReference>
<evidence type="ECO:0000313" key="6">
    <source>
        <dbReference type="Proteomes" id="UP001165740"/>
    </source>
</evidence>
<feature type="compositionally biased region" description="Basic and acidic residues" evidence="2">
    <location>
        <begin position="1427"/>
        <end position="1445"/>
    </location>
</feature>
<feature type="region of interest" description="Disordered" evidence="2">
    <location>
        <begin position="859"/>
        <end position="906"/>
    </location>
</feature>
<feature type="repeat" description="ANK" evidence="1">
    <location>
        <begin position="105"/>
        <end position="137"/>
    </location>
</feature>
<gene>
    <name evidence="7" type="primary">LOC106076080</name>
</gene>
<keyword evidence="1" id="KW-0040">ANK repeat</keyword>
<dbReference type="PROSITE" id="PS50088">
    <property type="entry name" value="ANK_REPEAT"/>
    <property type="match status" value="9"/>
</dbReference>
<dbReference type="SUPFAM" id="SSF47769">
    <property type="entry name" value="SAM/Pointed domain"/>
    <property type="match status" value="1"/>
</dbReference>
<feature type="compositionally biased region" description="Polar residues" evidence="2">
    <location>
        <begin position="859"/>
        <end position="873"/>
    </location>
</feature>
<keyword evidence="3" id="KW-0812">Transmembrane</keyword>
<dbReference type="OrthoDB" id="6084525at2759"/>
<dbReference type="InterPro" id="IPR011646">
    <property type="entry name" value="KAP_P-loop"/>
</dbReference>
<feature type="repeat" description="ANK" evidence="1">
    <location>
        <begin position="39"/>
        <end position="71"/>
    </location>
</feature>
<feature type="compositionally biased region" description="Low complexity" evidence="2">
    <location>
        <begin position="1565"/>
        <end position="1584"/>
    </location>
</feature>
<dbReference type="GO" id="GO:0030165">
    <property type="term" value="F:PDZ domain binding"/>
    <property type="evidence" value="ECO:0007669"/>
    <property type="project" value="TreeGrafter"/>
</dbReference>
<feature type="repeat" description="ANK" evidence="1">
    <location>
        <begin position="171"/>
        <end position="203"/>
    </location>
</feature>
<dbReference type="InterPro" id="IPR002110">
    <property type="entry name" value="Ankyrin_rpt"/>
</dbReference>
<feature type="region of interest" description="Disordered" evidence="2">
    <location>
        <begin position="1611"/>
        <end position="1667"/>
    </location>
</feature>
<feature type="transmembrane region" description="Helical" evidence="3">
    <location>
        <begin position="523"/>
        <end position="546"/>
    </location>
</feature>
<dbReference type="PRINTS" id="PR01415">
    <property type="entry name" value="ANKYRIN"/>
</dbReference>
<feature type="transmembrane region" description="Helical" evidence="3">
    <location>
        <begin position="695"/>
        <end position="722"/>
    </location>
</feature>
<feature type="domain" description="Kinase D-interacting substrate of 220 kDa-like SAM" evidence="5">
    <location>
        <begin position="1194"/>
        <end position="1277"/>
    </location>
</feature>
<protein>
    <submittedName>
        <fullName evidence="7">Kinase D-interacting substrate of 220 kDa B-like</fullName>
    </submittedName>
</protein>
<dbReference type="SUPFAM" id="SSF48403">
    <property type="entry name" value="Ankyrin repeat"/>
    <property type="match status" value="1"/>
</dbReference>
<accession>A0A9W3B2B7</accession>
<feature type="region of interest" description="Disordered" evidence="2">
    <location>
        <begin position="1564"/>
        <end position="1584"/>
    </location>
</feature>
<dbReference type="InterPro" id="IPR036770">
    <property type="entry name" value="Ankyrin_rpt-contain_sf"/>
</dbReference>
<dbReference type="Pfam" id="PF00023">
    <property type="entry name" value="Ank"/>
    <property type="match status" value="1"/>
</dbReference>
<feature type="compositionally biased region" description="Acidic residues" evidence="2">
    <location>
        <begin position="1373"/>
        <end position="1390"/>
    </location>
</feature>
<evidence type="ECO:0000259" key="4">
    <source>
        <dbReference type="Pfam" id="PF07693"/>
    </source>
</evidence>
<feature type="compositionally biased region" description="Polar residues" evidence="2">
    <location>
        <begin position="880"/>
        <end position="889"/>
    </location>
</feature>
<evidence type="ECO:0000256" key="3">
    <source>
        <dbReference type="SAM" id="Phobius"/>
    </source>
</evidence>
<feature type="compositionally biased region" description="Polar residues" evidence="2">
    <location>
        <begin position="1292"/>
        <end position="1334"/>
    </location>
</feature>
<feature type="region of interest" description="Disordered" evidence="2">
    <location>
        <begin position="1370"/>
        <end position="1394"/>
    </location>
</feature>
<dbReference type="GO" id="GO:0019887">
    <property type="term" value="F:protein kinase regulator activity"/>
    <property type="evidence" value="ECO:0007669"/>
    <property type="project" value="TreeGrafter"/>
</dbReference>
<evidence type="ECO:0000256" key="1">
    <source>
        <dbReference type="PROSITE-ProRule" id="PRU00023"/>
    </source>
</evidence>
<proteinExistence type="predicted"/>
<dbReference type="InterPro" id="IPR057092">
    <property type="entry name" value="SAM_KIDINS220"/>
</dbReference>
<evidence type="ECO:0000259" key="5">
    <source>
        <dbReference type="Pfam" id="PF23307"/>
    </source>
</evidence>
<dbReference type="RefSeq" id="XP_055893623.1">
    <property type="nucleotide sequence ID" value="XM_056037648.1"/>
</dbReference>
<feature type="repeat" description="ANK" evidence="1">
    <location>
        <begin position="138"/>
        <end position="170"/>
    </location>
</feature>
<keyword evidence="3" id="KW-1133">Transmembrane helix</keyword>
<sequence length="1746" mass="193876">MTTSFKAQLLWDNIIRKDLSAVHSMLENGHVNLEERDANGCTFLMVASEQGALNIVKELLQAGVDPNAVDNENWSALLCASKEGHLEIVIELLERNVNIEHADMCGWTPLMWACYKGNTNVVIELLDRGANPNVKADHNMTCLSWAAGRGHTEIVKLLLDKGAKVNMPDKYGTTPLIWAARKGHTEIVDALLGEGANVDASGMNSWTAVLVATKGGHFDTVRSLLQHDPNVNATDKDGLTALAIAAREGYFEIVNDLLAKGAYVNLSDRNGDSILIHAVKGGHVDIVRALLKKYVDVDVPGQDGKSALYCAVEKGYTEIVRLLLQSNPDTELSTKDDDTPLLRAVRMRNEECVRLLLEKGAKVSASDKRGDTALHIAIRARSKRITELLLRNPRHSRLLYRLNKAGESPYSMDTYHQRGILPQIYGHGNLNATDAENLLGYEIYSSALADILSEPCLITPITMGLYAKWGSGKSFLLDKLRVEMGSFTQQNNQAELNWSWLITFLLLIINSIVGEAFGLAFGWIYGLAIGLGIIPIEFCFMGLVIFMSRKYDIENLNRITVALARKQKLLRLFIQMLFCIPKQKRLADKQSGAQFCVRFLFSECTRLTSVGGEKSLAAMIGTLCDAVEKEYGIFIARLFRVFKPHLSKNRSSSFKSICCIPYFVIFLLILICIQTGIALAVAYGIENSVVMNGVLIALASIVGLAVVANMYTWGQMFLALVFSQKKRVIRAAEHIEELKIDGFMQQLKREVDLLSKMVNCMDCFTDDQTRLVVIVDGLDSCEQDKVLQVLDTVKSLFSDDGSPFITILAVDPHIIIKGIEQNLRSSFQDTNVNGFDYLRNVVHLPFYLQSQGMRIQQVDPTSNQLDVGDTSPSKAMRQDSVLTSVSSDTRPGRKASRAMGSSHMVGGSLSGSLPGITYASSFDLTSTMAKNDYFSDINPRSMRRLMNIVAVTARLLRAYNIDFKWHRLAAWINLTEQWPYRLSWIIYYFEEADVVENSASLYSLYKKINPNIPSTKEQDPLLEIDRNVRKLEASLTSKSGNFPLLNVADLKKFLPCTINLDPYLRKLIRETQHNMERHQAEIATLGGVYPPPPPPPSVIGSLFRDGTHDRAPLLSSPARFNGGLPLHQPLMYGMYGVQPPMPYAAPLHNPNLLPGYMQAHQMMFGSQDSTKLAMAKAGSQTKTPKDFFANYIRPVVLSKCSVDDVCDLLSHLKGLSPDHLSEYQASIRDNNISGLVLAMCDLSELQPVIKMRFGDWQLFRSAIQILVSAETQSEIQSDVKTDGVETSQSIHTAQLTQSSSGISYTDHSSSMSNTKAQPSRSFSLQEPNSSSRFGQKTELQKIRERKMRRNDSIVQQLSYETAILKSAVSGFVEESEEDEEQEDEDDDETEPSQGMLELCSVREENEIDIHEKRPTFQLGEDSPSGSPERHSSMSSHSEHKTYTISKDTDTDKNLIEEYISKTDSDFLSYEEKILCEEKSDRKDLEQPTNVQEITPFIKILDRPKSHYSSQGSGEFVPLLGSIQLHPTPGGSTEFVPGSNNLSMSTDTLLDIEPPLKSTEQILPFSSPSAVQESPSSSASKQPSQHVAFALGSFRQQPTHHDHIGNLARSLAVDKSDSESTSEAEASPAHHSTNSLASNAERITKPNLGQLKHHYQSTSTDSRRGSILSSTAGDEEFSFNPSLRGSLRSHTDHVDLVQQSYSTIVEMSSAATEVDETDFHHRLGVRFANVDQLPDSDNSSPDRETNV</sequence>
<dbReference type="InterPro" id="IPR052771">
    <property type="entry name" value="Neurotrophin_sig_adaptor"/>
</dbReference>
<feature type="repeat" description="ANK" evidence="1">
    <location>
        <begin position="303"/>
        <end position="335"/>
    </location>
</feature>
<feature type="repeat" description="ANK" evidence="1">
    <location>
        <begin position="336"/>
        <end position="368"/>
    </location>
</feature>
<feature type="transmembrane region" description="Helical" evidence="3">
    <location>
        <begin position="660"/>
        <end position="683"/>
    </location>
</feature>
<feature type="domain" description="KAP NTPase" evidence="4">
    <location>
        <begin position="442"/>
        <end position="955"/>
    </location>
</feature>
<feature type="region of interest" description="Disordered" evidence="2">
    <location>
        <begin position="1409"/>
        <end position="1445"/>
    </location>
</feature>
<dbReference type="Pfam" id="PF23307">
    <property type="entry name" value="SAM_KIDINS220"/>
    <property type="match status" value="1"/>
</dbReference>
<dbReference type="GeneID" id="106076080"/>
<feature type="repeat" description="ANK" evidence="1">
    <location>
        <begin position="270"/>
        <end position="302"/>
    </location>
</feature>
<evidence type="ECO:0000256" key="2">
    <source>
        <dbReference type="SAM" id="MobiDB-lite"/>
    </source>
</evidence>
<dbReference type="Pfam" id="PF13637">
    <property type="entry name" value="Ank_4"/>
    <property type="match status" value="2"/>
</dbReference>
<organism evidence="6 7">
    <name type="scientific">Biomphalaria glabrata</name>
    <name type="common">Bloodfluke planorb</name>
    <name type="synonym">Freshwater snail</name>
    <dbReference type="NCBI Taxonomy" id="6526"/>
    <lineage>
        <taxon>Eukaryota</taxon>
        <taxon>Metazoa</taxon>
        <taxon>Spiralia</taxon>
        <taxon>Lophotrochozoa</taxon>
        <taxon>Mollusca</taxon>
        <taxon>Gastropoda</taxon>
        <taxon>Heterobranchia</taxon>
        <taxon>Euthyneura</taxon>
        <taxon>Panpulmonata</taxon>
        <taxon>Hygrophila</taxon>
        <taxon>Lymnaeoidea</taxon>
        <taxon>Planorbidae</taxon>
        <taxon>Biomphalaria</taxon>
    </lineage>
</organism>
<dbReference type="SMART" id="SM00248">
    <property type="entry name" value="ANK"/>
    <property type="match status" value="11"/>
</dbReference>
<feature type="compositionally biased region" description="Low complexity" evidence="2">
    <location>
        <begin position="1618"/>
        <end position="1632"/>
    </location>
</feature>
<reference evidence="7" key="1">
    <citation type="submission" date="2025-08" db="UniProtKB">
        <authorList>
            <consortium name="RefSeq"/>
        </authorList>
    </citation>
    <scope>IDENTIFICATION</scope>
</reference>
<feature type="region of interest" description="Disordered" evidence="2">
    <location>
        <begin position="1292"/>
        <end position="1347"/>
    </location>
</feature>
<feature type="repeat" description="ANK" evidence="1">
    <location>
        <begin position="237"/>
        <end position="269"/>
    </location>
</feature>